<proteinExistence type="predicted"/>
<organism evidence="1 2">
    <name type="scientific">Atta colombica</name>
    <dbReference type="NCBI Taxonomy" id="520822"/>
    <lineage>
        <taxon>Eukaryota</taxon>
        <taxon>Metazoa</taxon>
        <taxon>Ecdysozoa</taxon>
        <taxon>Arthropoda</taxon>
        <taxon>Hexapoda</taxon>
        <taxon>Insecta</taxon>
        <taxon>Pterygota</taxon>
        <taxon>Neoptera</taxon>
        <taxon>Endopterygota</taxon>
        <taxon>Hymenoptera</taxon>
        <taxon>Apocrita</taxon>
        <taxon>Aculeata</taxon>
        <taxon>Formicoidea</taxon>
        <taxon>Formicidae</taxon>
        <taxon>Myrmicinae</taxon>
        <taxon>Atta</taxon>
    </lineage>
</organism>
<keyword evidence="2" id="KW-1185">Reference proteome</keyword>
<gene>
    <name evidence="1" type="ORF">ALC53_02293</name>
</gene>
<sequence>MYNVCVSNRVSHNVSIVRRDTKASIHSVSPRQRRAANFAVDLGARIKTNSLEFSIGKLLILRMTNSLSRSKCNLYMPRIGYSQWKIYHTREARGEV</sequence>
<protein>
    <submittedName>
        <fullName evidence="1">Uncharacterized protein</fullName>
    </submittedName>
</protein>
<name>A0A195BR96_9HYME</name>
<evidence type="ECO:0000313" key="1">
    <source>
        <dbReference type="EMBL" id="KYM89454.1"/>
    </source>
</evidence>
<dbReference type="AlphaFoldDB" id="A0A195BR96"/>
<dbReference type="EMBL" id="KQ976418">
    <property type="protein sequence ID" value="KYM89454.1"/>
    <property type="molecule type" value="Genomic_DNA"/>
</dbReference>
<evidence type="ECO:0000313" key="2">
    <source>
        <dbReference type="Proteomes" id="UP000078540"/>
    </source>
</evidence>
<accession>A0A195BR96</accession>
<reference evidence="1 2" key="1">
    <citation type="submission" date="2015-09" db="EMBL/GenBank/DDBJ databases">
        <title>Atta colombica WGS genome.</title>
        <authorList>
            <person name="Nygaard S."/>
            <person name="Hu H."/>
            <person name="Boomsma J."/>
            <person name="Zhang G."/>
        </authorList>
    </citation>
    <scope>NUCLEOTIDE SEQUENCE [LARGE SCALE GENOMIC DNA]</scope>
    <source>
        <strain evidence="1">Treedump-2</strain>
        <tissue evidence="1">Whole body</tissue>
    </source>
</reference>
<dbReference type="Proteomes" id="UP000078540">
    <property type="component" value="Unassembled WGS sequence"/>
</dbReference>